<name>A0ABS8N9I5_9CLOT</name>
<organism evidence="2 3">
    <name type="scientific">Clostridium aromativorans</name>
    <dbReference type="NCBI Taxonomy" id="2836848"/>
    <lineage>
        <taxon>Bacteria</taxon>
        <taxon>Bacillati</taxon>
        <taxon>Bacillota</taxon>
        <taxon>Clostridia</taxon>
        <taxon>Eubacteriales</taxon>
        <taxon>Clostridiaceae</taxon>
        <taxon>Clostridium</taxon>
    </lineage>
</organism>
<evidence type="ECO:0000256" key="1">
    <source>
        <dbReference type="SAM" id="Phobius"/>
    </source>
</evidence>
<gene>
    <name evidence="2" type="ORF">LN736_16675</name>
</gene>
<proteinExistence type="predicted"/>
<keyword evidence="1" id="KW-0812">Transmembrane</keyword>
<reference evidence="2" key="1">
    <citation type="submission" date="2021-11" db="EMBL/GenBank/DDBJ databases">
        <authorList>
            <person name="Qingchun L."/>
            <person name="Dong Z."/>
            <person name="Zongwei Q."/>
            <person name="Jia Z."/>
            <person name="Duotao L."/>
        </authorList>
    </citation>
    <scope>NUCLEOTIDE SEQUENCE</scope>
    <source>
        <strain evidence="2">WLY-B-L2</strain>
    </source>
</reference>
<sequence length="138" mass="15108">MKIKYKKNSRKFSASVVFYAVSLVIALIGIALLVNNILFFRSTVNNYVAQGYSYADVVKQLIPSQLLPGIFEPIAVYGGIAIVLLGVGIVNKKISKCLTLLKGGTVEENTAEQNADHLENTKTTEQIEFAEEINVNKA</sequence>
<dbReference type="RefSeq" id="WP_179978618.1">
    <property type="nucleotide sequence ID" value="NZ_JAJJPB010000033.1"/>
</dbReference>
<keyword evidence="1" id="KW-1133">Transmembrane helix</keyword>
<keyword evidence="1" id="KW-0472">Membrane</keyword>
<protein>
    <submittedName>
        <fullName evidence="2">Uncharacterized protein</fullName>
    </submittedName>
</protein>
<feature type="transmembrane region" description="Helical" evidence="1">
    <location>
        <begin position="12"/>
        <end position="34"/>
    </location>
</feature>
<evidence type="ECO:0000313" key="3">
    <source>
        <dbReference type="Proteomes" id="UP001165422"/>
    </source>
</evidence>
<dbReference type="Proteomes" id="UP001165422">
    <property type="component" value="Unassembled WGS sequence"/>
</dbReference>
<feature type="transmembrane region" description="Helical" evidence="1">
    <location>
        <begin position="74"/>
        <end position="91"/>
    </location>
</feature>
<evidence type="ECO:0000313" key="2">
    <source>
        <dbReference type="EMBL" id="MCC9296482.1"/>
    </source>
</evidence>
<keyword evidence="3" id="KW-1185">Reference proteome</keyword>
<dbReference type="EMBL" id="JAJJPB010000033">
    <property type="protein sequence ID" value="MCC9296482.1"/>
    <property type="molecule type" value="Genomic_DNA"/>
</dbReference>
<comment type="caution">
    <text evidence="2">The sequence shown here is derived from an EMBL/GenBank/DDBJ whole genome shotgun (WGS) entry which is preliminary data.</text>
</comment>
<accession>A0ABS8N9I5</accession>